<feature type="transmembrane region" description="Helical" evidence="5">
    <location>
        <begin position="72"/>
        <end position="94"/>
    </location>
</feature>
<dbReference type="InterPro" id="IPR051533">
    <property type="entry name" value="WaaL-like"/>
</dbReference>
<feature type="transmembrane region" description="Helical" evidence="5">
    <location>
        <begin position="399"/>
        <end position="419"/>
    </location>
</feature>
<gene>
    <name evidence="7" type="ORF">CRENPOLYSF1_470007</name>
</gene>
<evidence type="ECO:0000259" key="6">
    <source>
        <dbReference type="Pfam" id="PF04932"/>
    </source>
</evidence>
<reference evidence="8" key="1">
    <citation type="submission" date="2017-02" db="EMBL/GenBank/DDBJ databases">
        <authorList>
            <person name="Daims H."/>
        </authorList>
    </citation>
    <scope>NUCLEOTIDE SEQUENCE [LARGE SCALE GENOMIC DNA]</scope>
</reference>
<feature type="transmembrane region" description="Helical" evidence="5">
    <location>
        <begin position="337"/>
        <end position="359"/>
    </location>
</feature>
<keyword evidence="3 5" id="KW-1133">Transmembrane helix</keyword>
<feature type="transmembrane region" description="Helical" evidence="5">
    <location>
        <begin position="168"/>
        <end position="185"/>
    </location>
</feature>
<feature type="transmembrane region" description="Helical" evidence="5">
    <location>
        <begin position="100"/>
        <end position="120"/>
    </location>
</feature>
<feature type="transmembrane region" description="Helical" evidence="5">
    <location>
        <begin position="371"/>
        <end position="392"/>
    </location>
</feature>
<name>A0A1R4HBY7_9GAMM</name>
<feature type="transmembrane region" description="Helical" evidence="5">
    <location>
        <begin position="236"/>
        <end position="255"/>
    </location>
</feature>
<proteinExistence type="predicted"/>
<feature type="domain" description="O-antigen ligase-related" evidence="6">
    <location>
        <begin position="197"/>
        <end position="352"/>
    </location>
</feature>
<dbReference type="RefSeq" id="WP_140396848.1">
    <property type="nucleotide sequence ID" value="NZ_FUKI01000123.1"/>
</dbReference>
<dbReference type="GO" id="GO:0016020">
    <property type="term" value="C:membrane"/>
    <property type="evidence" value="ECO:0007669"/>
    <property type="project" value="UniProtKB-SubCell"/>
</dbReference>
<feature type="transmembrane region" description="Helical" evidence="5">
    <location>
        <begin position="197"/>
        <end position="224"/>
    </location>
</feature>
<keyword evidence="8" id="KW-1185">Reference proteome</keyword>
<evidence type="ECO:0000256" key="2">
    <source>
        <dbReference type="ARBA" id="ARBA00022692"/>
    </source>
</evidence>
<evidence type="ECO:0000256" key="5">
    <source>
        <dbReference type="SAM" id="Phobius"/>
    </source>
</evidence>
<dbReference type="PANTHER" id="PTHR37422">
    <property type="entry name" value="TEICHURONIC ACID BIOSYNTHESIS PROTEIN TUAE"/>
    <property type="match status" value="1"/>
</dbReference>
<dbReference type="OrthoDB" id="8576060at2"/>
<dbReference type="EMBL" id="FUKI01000123">
    <property type="protein sequence ID" value="SJM93696.1"/>
    <property type="molecule type" value="Genomic_DNA"/>
</dbReference>
<dbReference type="Pfam" id="PF04932">
    <property type="entry name" value="Wzy_C"/>
    <property type="match status" value="1"/>
</dbReference>
<keyword evidence="2 5" id="KW-0812">Transmembrane</keyword>
<feature type="transmembrane region" description="Helical" evidence="5">
    <location>
        <begin position="20"/>
        <end position="51"/>
    </location>
</feature>
<evidence type="ECO:0000256" key="1">
    <source>
        <dbReference type="ARBA" id="ARBA00004141"/>
    </source>
</evidence>
<sequence length="428" mass="48906">MIKNTQRVGFFDRSPETCQWLFNLIVFSLPIFLVAWLPGLWVCFFCILILYNRHFNRNTYFNALKNYYKFGYFRYVFYGYSAYFVLSAISIVFFNSPLKSIDNALIFLMWLLVSPIMVLLKPNSYMLGFGCVAAAIIAFFIAIIQFHFLNIDRPYGLYGTGFPGSGAIKFADISLLIGVMAYILFSGKKYRRLGFLGVFLGIVICLYAGVRGGVVALFLCWVVWSVAFKIKKITMKPILVALSFVVIVFFILNILTANHISSRISETLAELSSFNNDNYNTSMGARLQMWRAALIIFSQHPMLGVGLNNFDDALLLLYKEHIISKWIIVYSHAHNEYFCSLASGGIVGFIITCSLLFMPLTEFKKNYYENVWARCGFWCVFLMAFFALTDCIFDRRMTVMGFIIFISIFMAGNISDGYVKTASKMCKP</sequence>
<dbReference type="Proteomes" id="UP000195667">
    <property type="component" value="Unassembled WGS sequence"/>
</dbReference>
<dbReference type="InterPro" id="IPR007016">
    <property type="entry name" value="O-antigen_ligase-rel_domated"/>
</dbReference>
<evidence type="ECO:0000313" key="7">
    <source>
        <dbReference type="EMBL" id="SJM93696.1"/>
    </source>
</evidence>
<dbReference type="AlphaFoldDB" id="A0A1R4HBY7"/>
<protein>
    <recommendedName>
        <fullName evidence="6">O-antigen ligase-related domain-containing protein</fullName>
    </recommendedName>
</protein>
<dbReference type="PANTHER" id="PTHR37422:SF17">
    <property type="entry name" value="O-ANTIGEN LIGASE"/>
    <property type="match status" value="1"/>
</dbReference>
<organism evidence="7 8">
    <name type="scientific">Crenothrix polyspora</name>
    <dbReference type="NCBI Taxonomy" id="360316"/>
    <lineage>
        <taxon>Bacteria</taxon>
        <taxon>Pseudomonadati</taxon>
        <taxon>Pseudomonadota</taxon>
        <taxon>Gammaproteobacteria</taxon>
        <taxon>Methylococcales</taxon>
        <taxon>Crenotrichaceae</taxon>
        <taxon>Crenothrix</taxon>
    </lineage>
</organism>
<evidence type="ECO:0000256" key="3">
    <source>
        <dbReference type="ARBA" id="ARBA00022989"/>
    </source>
</evidence>
<comment type="subcellular location">
    <subcellularLocation>
        <location evidence="1">Membrane</location>
        <topology evidence="1">Multi-pass membrane protein</topology>
    </subcellularLocation>
</comment>
<accession>A0A1R4HBY7</accession>
<evidence type="ECO:0000313" key="8">
    <source>
        <dbReference type="Proteomes" id="UP000195667"/>
    </source>
</evidence>
<feature type="transmembrane region" description="Helical" evidence="5">
    <location>
        <begin position="127"/>
        <end position="148"/>
    </location>
</feature>
<keyword evidence="4 5" id="KW-0472">Membrane</keyword>
<evidence type="ECO:0000256" key="4">
    <source>
        <dbReference type="ARBA" id="ARBA00023136"/>
    </source>
</evidence>